<feature type="transmembrane region" description="Helical" evidence="1">
    <location>
        <begin position="61"/>
        <end position="82"/>
    </location>
</feature>
<evidence type="ECO:0000313" key="3">
    <source>
        <dbReference type="Proteomes" id="UP000008493"/>
    </source>
</evidence>
<sequence length="321" mass="35762">MSANPPLQGTLLLATQLELVSGTTVGGTLYGIAFSLYCLYLHASLPQLRDHDRRRQTQFMMTYSTIIMTCGLYYLISNAWVIQDAYIKHANFPGGPLIYEDSTFLTQPAIAVGLVCAAVVDALTAAIQVLLFSTAFVISANSSHFIQIWRLWVVWSGTRYVRIAVVLPVLCWLSFTGKSSMSLLTPGVQTQCYVILALQIRTIFLSLTLRPADSKSQDLKTATAEYALQAITIILPTILIAAFLAFESRRHRKLIGESQLSTPYMNVVAMLIESYAFESAWTIVSLIFYIFAHPVQQFFGNTQIYIEVNGYITIPKCLANR</sequence>
<dbReference type="GeneID" id="18827678"/>
<reference evidence="3" key="1">
    <citation type="journal article" date="2012" name="Proc. Natl. Acad. Sci. U.S.A.">
        <title>Genome sequence of the button mushroom Agaricus bisporus reveals mechanisms governing adaptation to a humic-rich ecological niche.</title>
        <authorList>
            <person name="Morin E."/>
            <person name="Kohler A."/>
            <person name="Baker A.R."/>
            <person name="Foulongne-Oriol M."/>
            <person name="Lombard V."/>
            <person name="Nagy L.G."/>
            <person name="Ohm R.A."/>
            <person name="Patyshakuliyeva A."/>
            <person name="Brun A."/>
            <person name="Aerts A.L."/>
            <person name="Bailey A.M."/>
            <person name="Billette C."/>
            <person name="Coutinho P.M."/>
            <person name="Deakin G."/>
            <person name="Doddapaneni H."/>
            <person name="Floudas D."/>
            <person name="Grimwood J."/>
            <person name="Hilden K."/>
            <person name="Kuees U."/>
            <person name="LaButti K.M."/>
            <person name="Lapidus A."/>
            <person name="Lindquist E.A."/>
            <person name="Lucas S.M."/>
            <person name="Murat C."/>
            <person name="Riley R.W."/>
            <person name="Salamov A.A."/>
            <person name="Schmutz J."/>
            <person name="Subramanian V."/>
            <person name="Woesten H.A.B."/>
            <person name="Xu J."/>
            <person name="Eastwood D.C."/>
            <person name="Foster G.D."/>
            <person name="Sonnenberg A.S."/>
            <person name="Cullen D."/>
            <person name="de Vries R.P."/>
            <person name="Lundell T."/>
            <person name="Hibbett D.S."/>
            <person name="Henrissat B."/>
            <person name="Burton K.S."/>
            <person name="Kerrigan R.W."/>
            <person name="Challen M.P."/>
            <person name="Grigoriev I.V."/>
            <person name="Martin F."/>
        </authorList>
    </citation>
    <scope>NUCLEOTIDE SEQUENCE [LARGE SCALE GENOMIC DNA]</scope>
    <source>
        <strain evidence="3">JB137-S8 / ATCC MYA-4627 / FGSC 10392</strain>
    </source>
</reference>
<dbReference type="EMBL" id="JH971417">
    <property type="protein sequence ID" value="EKM75191.1"/>
    <property type="molecule type" value="Genomic_DNA"/>
</dbReference>
<feature type="transmembrane region" description="Helical" evidence="1">
    <location>
        <begin position="159"/>
        <end position="175"/>
    </location>
</feature>
<dbReference type="RefSeq" id="XP_007334134.1">
    <property type="nucleotide sequence ID" value="XM_007334072.1"/>
</dbReference>
<name>K5WIU3_AGABU</name>
<feature type="transmembrane region" description="Helical" evidence="1">
    <location>
        <begin position="109"/>
        <end position="138"/>
    </location>
</feature>
<evidence type="ECO:0000256" key="1">
    <source>
        <dbReference type="SAM" id="Phobius"/>
    </source>
</evidence>
<dbReference type="Proteomes" id="UP000008493">
    <property type="component" value="Unassembled WGS sequence"/>
</dbReference>
<dbReference type="AlphaFoldDB" id="K5WIU3"/>
<feature type="transmembrane region" description="Helical" evidence="1">
    <location>
        <begin position="226"/>
        <end position="246"/>
    </location>
</feature>
<keyword evidence="1" id="KW-0812">Transmembrane</keyword>
<proteinExistence type="predicted"/>
<keyword evidence="3" id="KW-1185">Reference proteome</keyword>
<dbReference type="OMA" id="FYIFAHP"/>
<organism evidence="2 3">
    <name type="scientific">Agaricus bisporus var. burnettii (strain JB137-S8 / ATCC MYA-4627 / FGSC 10392)</name>
    <name type="common">White button mushroom</name>
    <dbReference type="NCBI Taxonomy" id="597362"/>
    <lineage>
        <taxon>Eukaryota</taxon>
        <taxon>Fungi</taxon>
        <taxon>Dikarya</taxon>
        <taxon>Basidiomycota</taxon>
        <taxon>Agaricomycotina</taxon>
        <taxon>Agaricomycetes</taxon>
        <taxon>Agaricomycetidae</taxon>
        <taxon>Agaricales</taxon>
        <taxon>Agaricineae</taxon>
        <taxon>Agaricaceae</taxon>
        <taxon>Agaricus</taxon>
    </lineage>
</organism>
<protein>
    <submittedName>
        <fullName evidence="2">Uncharacterized protein</fullName>
    </submittedName>
</protein>
<keyword evidence="1" id="KW-1133">Transmembrane helix</keyword>
<dbReference type="HOGENOM" id="CLU_044614_6_1_1"/>
<feature type="transmembrane region" description="Helical" evidence="1">
    <location>
        <begin position="267"/>
        <end position="292"/>
    </location>
</feature>
<dbReference type="KEGG" id="abp:AGABI1DRAFT132442"/>
<feature type="transmembrane region" description="Helical" evidence="1">
    <location>
        <begin position="20"/>
        <end position="40"/>
    </location>
</feature>
<accession>K5WIU3</accession>
<gene>
    <name evidence="2" type="ORF">AGABI1DRAFT_132442</name>
</gene>
<dbReference type="InParanoid" id="K5WIU3"/>
<keyword evidence="1" id="KW-0472">Membrane</keyword>
<evidence type="ECO:0000313" key="2">
    <source>
        <dbReference type="EMBL" id="EKM75191.1"/>
    </source>
</evidence>